<dbReference type="Proteomes" id="UP001168167">
    <property type="component" value="Unassembled WGS sequence"/>
</dbReference>
<dbReference type="SUPFAM" id="SSF103473">
    <property type="entry name" value="MFS general substrate transporter"/>
    <property type="match status" value="1"/>
</dbReference>
<dbReference type="PANTHER" id="PTHR11360">
    <property type="entry name" value="MONOCARBOXYLATE TRANSPORTER"/>
    <property type="match status" value="1"/>
</dbReference>
<dbReference type="InterPro" id="IPR050327">
    <property type="entry name" value="Proton-linked_MCT"/>
</dbReference>
<dbReference type="EMBL" id="JANQAO010000001">
    <property type="protein sequence ID" value="MDM5147254.1"/>
    <property type="molecule type" value="Genomic_DNA"/>
</dbReference>
<feature type="transmembrane region" description="Helical" evidence="4">
    <location>
        <begin position="111"/>
        <end position="133"/>
    </location>
</feature>
<feature type="transmembrane region" description="Helical" evidence="4">
    <location>
        <begin position="16"/>
        <end position="37"/>
    </location>
</feature>
<evidence type="ECO:0000256" key="4">
    <source>
        <dbReference type="SAM" id="Phobius"/>
    </source>
</evidence>
<feature type="transmembrane region" description="Helical" evidence="4">
    <location>
        <begin position="344"/>
        <end position="364"/>
    </location>
</feature>
<reference evidence="6" key="2">
    <citation type="journal article" date="2023" name="Microbiome">
        <title>Synthase-selected sorting approach identifies a beta-lactone synthase in a nudibranch symbiotic bacterium.</title>
        <authorList>
            <person name="Dzunkova M."/>
            <person name="La Clair J.J."/>
            <person name="Tyml T."/>
            <person name="Doud D."/>
            <person name="Schulz F."/>
            <person name="Piquer-Esteban S."/>
            <person name="Porcel Sanchis D."/>
            <person name="Osborn A."/>
            <person name="Robinson D."/>
            <person name="Louie K.B."/>
            <person name="Bowen B.P."/>
            <person name="Bowers R.M."/>
            <person name="Lee J."/>
            <person name="Arnau V."/>
            <person name="Diaz-Villanueva W."/>
            <person name="Stepanauskas R."/>
            <person name="Gosliner T."/>
            <person name="Date S.V."/>
            <person name="Northen T.R."/>
            <person name="Cheng J.F."/>
            <person name="Burkart M.D."/>
            <person name="Woyke T."/>
        </authorList>
    </citation>
    <scope>NUCLEOTIDE SEQUENCE</scope>
    <source>
        <strain evidence="6">Df01</strain>
    </source>
</reference>
<feature type="transmembrane region" description="Helical" evidence="4">
    <location>
        <begin position="376"/>
        <end position="395"/>
    </location>
</feature>
<reference evidence="6" key="1">
    <citation type="submission" date="2022-08" db="EMBL/GenBank/DDBJ databases">
        <authorList>
            <person name="Dzunkova M."/>
            <person name="La Clair J."/>
            <person name="Tyml T."/>
            <person name="Doud D."/>
            <person name="Schulz F."/>
            <person name="Piquer S."/>
            <person name="Porcel Sanchis D."/>
            <person name="Osborn A."/>
            <person name="Robinson D."/>
            <person name="Louie K.B."/>
            <person name="Bowen B.P."/>
            <person name="Bowers R."/>
            <person name="Lee J."/>
            <person name="Arnau Llombart V."/>
            <person name="Diaz Villanueva W."/>
            <person name="Gosliner T."/>
            <person name="Northen T."/>
            <person name="Cheng J.-F."/>
            <person name="Burkart M.D."/>
            <person name="Woyke T."/>
        </authorList>
    </citation>
    <scope>NUCLEOTIDE SEQUENCE</scope>
    <source>
        <strain evidence="6">Df01</strain>
    </source>
</reference>
<feature type="transmembrane region" description="Helical" evidence="4">
    <location>
        <begin position="145"/>
        <end position="170"/>
    </location>
</feature>
<keyword evidence="3 4" id="KW-0472">Membrane</keyword>
<feature type="transmembrane region" description="Helical" evidence="4">
    <location>
        <begin position="286"/>
        <end position="306"/>
    </location>
</feature>
<dbReference type="Pfam" id="PF07690">
    <property type="entry name" value="MFS_1"/>
    <property type="match status" value="1"/>
</dbReference>
<feature type="transmembrane region" description="Helical" evidence="4">
    <location>
        <begin position="312"/>
        <end position="337"/>
    </location>
</feature>
<feature type="transmembrane region" description="Helical" evidence="4">
    <location>
        <begin position="176"/>
        <end position="193"/>
    </location>
</feature>
<evidence type="ECO:0000313" key="7">
    <source>
        <dbReference type="Proteomes" id="UP001168167"/>
    </source>
</evidence>
<evidence type="ECO:0000259" key="5">
    <source>
        <dbReference type="PROSITE" id="PS50850"/>
    </source>
</evidence>
<dbReference type="Gene3D" id="1.20.1250.20">
    <property type="entry name" value="MFS general substrate transporter like domains"/>
    <property type="match status" value="2"/>
</dbReference>
<name>A0ABT7QKL8_9GAMM</name>
<dbReference type="PANTHER" id="PTHR11360:SF284">
    <property type="entry name" value="EG:103B4.3 PROTEIN-RELATED"/>
    <property type="match status" value="1"/>
</dbReference>
<sequence>MAHYNDCMLLTGKDRVAVIIAVGAFFICVTMGVRQSFGLYLPIYTETLGIGRDTFSLAIGLQNIMWGIASPFFGALADRRGPTIAVTLGGVLFTLGMLLMAMAGGGGTLTLAQIFVGLGVAGAGFSVVLGTVGKIVPPKRRAFSLAIVTAAGSFGQFVIVPLAQMVIAALGARSSLLILGGVSFLIILCAPLFKLPTTVPRTQTSISSWTVLAYALRSHSYVLLLTGFFVCGFQVVFVATHLPAYAADAGLSPASAVTALAFIGLFNIIGTLTCGWLGDRIAKKDVLAIFYLLRAAVIAGFLIVPLTPFSLMVFGAAIGFLWLGTVPLTSGLVAVMFGARHLSMLYGFVFFSHQVGSFCGAWLGGLFYDWLGGYDVVWYLSIALGVLAAILHYPIRERADAAFFSQFA</sequence>
<feature type="transmembrane region" description="Helical" evidence="4">
    <location>
        <begin position="221"/>
        <end position="242"/>
    </location>
</feature>
<keyword evidence="2 4" id="KW-1133">Transmembrane helix</keyword>
<feature type="domain" description="Major facilitator superfamily (MFS) profile" evidence="5">
    <location>
        <begin position="16"/>
        <end position="400"/>
    </location>
</feature>
<accession>A0ABT7QKL8</accession>
<keyword evidence="7" id="KW-1185">Reference proteome</keyword>
<evidence type="ECO:0000256" key="3">
    <source>
        <dbReference type="ARBA" id="ARBA00023136"/>
    </source>
</evidence>
<feature type="transmembrane region" description="Helical" evidence="4">
    <location>
        <begin position="57"/>
        <end position="77"/>
    </location>
</feature>
<protein>
    <submittedName>
        <fullName evidence="6">MFS transporter</fullName>
    </submittedName>
</protein>
<dbReference type="InterPro" id="IPR036259">
    <property type="entry name" value="MFS_trans_sf"/>
</dbReference>
<organism evidence="6 7">
    <name type="scientific">Candidatus Doriopsillibacter californiensis</name>
    <dbReference type="NCBI Taxonomy" id="2970740"/>
    <lineage>
        <taxon>Bacteria</taxon>
        <taxon>Pseudomonadati</taxon>
        <taxon>Pseudomonadota</taxon>
        <taxon>Gammaproteobacteria</taxon>
        <taxon>Candidatus Tethybacterales</taxon>
        <taxon>Candidatus Persebacteraceae</taxon>
        <taxon>Candidatus Doriopsillibacter</taxon>
    </lineage>
</organism>
<evidence type="ECO:0000256" key="1">
    <source>
        <dbReference type="ARBA" id="ARBA00022692"/>
    </source>
</evidence>
<keyword evidence="1 4" id="KW-0812">Transmembrane</keyword>
<evidence type="ECO:0000313" key="6">
    <source>
        <dbReference type="EMBL" id="MDM5147254.1"/>
    </source>
</evidence>
<feature type="transmembrane region" description="Helical" evidence="4">
    <location>
        <begin position="84"/>
        <end position="105"/>
    </location>
</feature>
<gene>
    <name evidence="6" type="ORF">NQX30_02550</name>
</gene>
<dbReference type="CDD" id="cd17355">
    <property type="entry name" value="MFS_YcxA_like"/>
    <property type="match status" value="1"/>
</dbReference>
<dbReference type="InterPro" id="IPR020846">
    <property type="entry name" value="MFS_dom"/>
</dbReference>
<evidence type="ECO:0000256" key="2">
    <source>
        <dbReference type="ARBA" id="ARBA00022989"/>
    </source>
</evidence>
<dbReference type="PROSITE" id="PS50850">
    <property type="entry name" value="MFS"/>
    <property type="match status" value="1"/>
</dbReference>
<feature type="transmembrane region" description="Helical" evidence="4">
    <location>
        <begin position="254"/>
        <end position="274"/>
    </location>
</feature>
<proteinExistence type="predicted"/>
<comment type="caution">
    <text evidence="6">The sequence shown here is derived from an EMBL/GenBank/DDBJ whole genome shotgun (WGS) entry which is preliminary data.</text>
</comment>
<dbReference type="InterPro" id="IPR011701">
    <property type="entry name" value="MFS"/>
</dbReference>